<dbReference type="Proteomes" id="UP000224003">
    <property type="component" value="Unassembled WGS sequence"/>
</dbReference>
<evidence type="ECO:0000313" key="1">
    <source>
        <dbReference type="EMBL" id="PFJ27089.1"/>
    </source>
</evidence>
<sequence>MHIKCNPADFSFLGGKFAKLRVEEAKMKFSQTIEKGVREIRILKQCGGYELELYYCMNNSEENKEVFNLVFYMIQEEKRMRVAEAVKSKLLIKRGCWTIEIQDMLKTIRSFKNDIENWRCGNLRKRKLGLSKK</sequence>
<protein>
    <submittedName>
        <fullName evidence="1">Uncharacterized protein</fullName>
    </submittedName>
</protein>
<name>A0A9X6WGL3_BACTU</name>
<reference evidence="1 2" key="1">
    <citation type="submission" date="2017-09" db="EMBL/GenBank/DDBJ databases">
        <title>Large-scale bioinformatics analysis of Bacillus genomes uncovers conserved roles of natural products in bacterial physiology.</title>
        <authorList>
            <consortium name="Agbiome Team Llc"/>
            <person name="Bleich R.M."/>
            <person name="Grubbs K.J."/>
            <person name="Santa Maria K.C."/>
            <person name="Allen S.E."/>
            <person name="Farag S."/>
            <person name="Shank E.A."/>
            <person name="Bowers A."/>
        </authorList>
    </citation>
    <scope>NUCLEOTIDE SEQUENCE [LARGE SCALE GENOMIC DNA]</scope>
    <source>
        <strain evidence="1 2">AFS085496</strain>
    </source>
</reference>
<comment type="caution">
    <text evidence="1">The sequence shown here is derived from an EMBL/GenBank/DDBJ whole genome shotgun (WGS) entry which is preliminary data.</text>
</comment>
<evidence type="ECO:0000313" key="2">
    <source>
        <dbReference type="Proteomes" id="UP000224003"/>
    </source>
</evidence>
<accession>A0A9X6WGL3</accession>
<gene>
    <name evidence="1" type="ORF">COJ15_34715</name>
</gene>
<proteinExistence type="predicted"/>
<dbReference type="EMBL" id="NUVX01000096">
    <property type="protein sequence ID" value="PFJ27089.1"/>
    <property type="molecule type" value="Genomic_DNA"/>
</dbReference>
<dbReference type="RefSeq" id="WP_098517852.1">
    <property type="nucleotide sequence ID" value="NZ_NUVX01000096.1"/>
</dbReference>
<dbReference type="AlphaFoldDB" id="A0A9X6WGL3"/>
<organism evidence="1 2">
    <name type="scientific">Bacillus thuringiensis</name>
    <dbReference type="NCBI Taxonomy" id="1428"/>
    <lineage>
        <taxon>Bacteria</taxon>
        <taxon>Bacillati</taxon>
        <taxon>Bacillota</taxon>
        <taxon>Bacilli</taxon>
        <taxon>Bacillales</taxon>
        <taxon>Bacillaceae</taxon>
        <taxon>Bacillus</taxon>
        <taxon>Bacillus cereus group</taxon>
    </lineage>
</organism>